<evidence type="ECO:0000313" key="2">
    <source>
        <dbReference type="EMBL" id="THH10391.1"/>
    </source>
</evidence>
<reference evidence="2 3" key="1">
    <citation type="submission" date="2019-02" db="EMBL/GenBank/DDBJ databases">
        <title>Genome sequencing of the rare red list fungi Phellinidium pouzarii.</title>
        <authorList>
            <person name="Buettner E."/>
            <person name="Kellner H."/>
        </authorList>
    </citation>
    <scope>NUCLEOTIDE SEQUENCE [LARGE SCALE GENOMIC DNA]</scope>
    <source>
        <strain evidence="2 3">DSM 108285</strain>
    </source>
</reference>
<feature type="compositionally biased region" description="Polar residues" evidence="1">
    <location>
        <begin position="779"/>
        <end position="795"/>
    </location>
</feature>
<dbReference type="GO" id="GO:0000445">
    <property type="term" value="C:THO complex part of transcription export complex"/>
    <property type="evidence" value="ECO:0007669"/>
    <property type="project" value="TreeGrafter"/>
</dbReference>
<dbReference type="AlphaFoldDB" id="A0A4S4LGL3"/>
<name>A0A4S4LGL3_9AGAM</name>
<dbReference type="InterPro" id="IPR021861">
    <property type="entry name" value="THO_THOC1"/>
</dbReference>
<dbReference type="PANTHER" id="PTHR13265">
    <property type="entry name" value="THO COMPLEX SUBUNIT 1"/>
    <property type="match status" value="1"/>
</dbReference>
<dbReference type="Proteomes" id="UP000308199">
    <property type="component" value="Unassembled WGS sequence"/>
</dbReference>
<feature type="compositionally biased region" description="Low complexity" evidence="1">
    <location>
        <begin position="748"/>
        <end position="761"/>
    </location>
</feature>
<sequence>MQFHSSTTVVNGQLILSFGHIMFSSARYLDNLLSSLPPHPVSKDVLDSLVATAIDESKQQSSLDNRRSMWEFLLRNEVYRLAESESAFMEEPDAAYYEGLCDRLDIILSFSEQDACEATFIFTVLQDLLETQTVASCSHIFSWIERRSVRLTEGMVPQKGKALVLLRTLNDLLRRLSKAGSTTTFCGRILTFLSAVFPLGERSGVNLRGEYGPQWESVSFKKEDVIGEEMEVDEAAPSRKMTDGEEVKVEDKKTGGDGAAEKNDEQPSKPRSSSEKTEEEKKEEFYNTFWSLQLPLSRPPLFANPDTLANFKSAVNAVMPVIKEATTKERAMMGSKAVTGNLKRKRDVAPSSSIDEGNHKYFFAKFLTSPDLLDLEIADTLFRRQFLFQILILLTHLLQFTKSEKQTWITPRNRSLQMDFTLQPDDAKWVQDTISRVYEEIRQTAPNGRAFVETVQTILEREKNWASKIDICSVQYIHMECDTEETAPLREKMREPMEDYKHKLGSEALTEIWAMGYRDLYDLENRFNPGDVKDFVSGIEKENARIKLRRTQLEKHAQRTQEMRARAAAAAKPVPPSPAPVTAALQSVDAIPSAAPSVPIAPVPIRTPLPALASSPPLHPSLPAKPGTQPTAPTAPSAPIITRSAISYSCFYNATNPLIMKAEEAKERLSWLALRLARDEYLHHFGKIGNGDVITLSQEIDKEKEREQRGESQPANAEVYSGSDRGATPSAPSVGGQLDSVSLHSSQGEVKGMSVSSSGVVDKFPGGGEDTKMEDSKLTSEFASSADNNAMSVDS</sequence>
<feature type="compositionally biased region" description="Basic and acidic residues" evidence="1">
    <location>
        <begin position="236"/>
        <end position="280"/>
    </location>
</feature>
<feature type="region of interest" description="Disordered" evidence="1">
    <location>
        <begin position="611"/>
        <end position="636"/>
    </location>
</feature>
<evidence type="ECO:0000313" key="3">
    <source>
        <dbReference type="Proteomes" id="UP000308199"/>
    </source>
</evidence>
<dbReference type="GO" id="GO:0006406">
    <property type="term" value="P:mRNA export from nucleus"/>
    <property type="evidence" value="ECO:0007669"/>
    <property type="project" value="TreeGrafter"/>
</dbReference>
<feature type="region of interest" description="Disordered" evidence="1">
    <location>
        <begin position="230"/>
        <end position="280"/>
    </location>
</feature>
<feature type="compositionally biased region" description="Basic and acidic residues" evidence="1">
    <location>
        <begin position="769"/>
        <end position="778"/>
    </location>
</feature>
<organism evidence="2 3">
    <name type="scientific">Phellinidium pouzarii</name>
    <dbReference type="NCBI Taxonomy" id="167371"/>
    <lineage>
        <taxon>Eukaryota</taxon>
        <taxon>Fungi</taxon>
        <taxon>Dikarya</taxon>
        <taxon>Basidiomycota</taxon>
        <taxon>Agaricomycotina</taxon>
        <taxon>Agaricomycetes</taxon>
        <taxon>Hymenochaetales</taxon>
        <taxon>Hymenochaetaceae</taxon>
        <taxon>Phellinidium</taxon>
    </lineage>
</organism>
<evidence type="ECO:0000256" key="1">
    <source>
        <dbReference type="SAM" id="MobiDB-lite"/>
    </source>
</evidence>
<dbReference type="PANTHER" id="PTHR13265:SF0">
    <property type="entry name" value="HPR1"/>
    <property type="match status" value="1"/>
</dbReference>
<feature type="region of interest" description="Disordered" evidence="1">
    <location>
        <begin position="702"/>
        <end position="795"/>
    </location>
</feature>
<proteinExistence type="predicted"/>
<protein>
    <submittedName>
        <fullName evidence="2">Uncharacterized protein</fullName>
    </submittedName>
</protein>
<keyword evidence="3" id="KW-1185">Reference proteome</keyword>
<accession>A0A4S4LGL3</accession>
<comment type="caution">
    <text evidence="2">The sequence shown here is derived from an EMBL/GenBank/DDBJ whole genome shotgun (WGS) entry which is preliminary data.</text>
</comment>
<dbReference type="EMBL" id="SGPK01000037">
    <property type="protein sequence ID" value="THH10391.1"/>
    <property type="molecule type" value="Genomic_DNA"/>
</dbReference>
<dbReference type="Pfam" id="PF11957">
    <property type="entry name" value="efThoc1"/>
    <property type="match status" value="1"/>
</dbReference>
<dbReference type="OrthoDB" id="9402762at2759"/>
<gene>
    <name evidence="2" type="ORF">EW145_g1367</name>
</gene>